<organism evidence="1">
    <name type="scientific">Siphoviridae sp. ctNs77</name>
    <dbReference type="NCBI Taxonomy" id="2825473"/>
    <lineage>
        <taxon>Viruses</taxon>
        <taxon>Duplodnaviria</taxon>
        <taxon>Heunggongvirae</taxon>
        <taxon>Uroviricota</taxon>
        <taxon>Caudoviricetes</taxon>
    </lineage>
</organism>
<protein>
    <submittedName>
        <fullName evidence="1">Uncharacterized protein</fullName>
    </submittedName>
</protein>
<sequence>MYIKNEPLKFQRFSLFWWRWRESNSRPKAFTLDFLRAQLMNKFSPWQPLISRLLPQLSR</sequence>
<proteinExistence type="predicted"/>
<dbReference type="EMBL" id="BK015656">
    <property type="protein sequence ID" value="DAE18470.1"/>
    <property type="molecule type" value="Genomic_DNA"/>
</dbReference>
<evidence type="ECO:0000313" key="1">
    <source>
        <dbReference type="EMBL" id="DAE18470.1"/>
    </source>
</evidence>
<name>A0A8S5QGP9_9CAUD</name>
<accession>A0A8S5QGP9</accession>
<reference evidence="1" key="1">
    <citation type="journal article" date="2021" name="Proc. Natl. Acad. Sci. U.S.A.">
        <title>A Catalog of Tens of Thousands of Viruses from Human Metagenomes Reveals Hidden Associations with Chronic Diseases.</title>
        <authorList>
            <person name="Tisza M.J."/>
            <person name="Buck C.B."/>
        </authorList>
    </citation>
    <scope>NUCLEOTIDE SEQUENCE</scope>
    <source>
        <strain evidence="1">CtNs77</strain>
    </source>
</reference>